<reference evidence="3" key="1">
    <citation type="journal article" date="2014" name="Int. J. Syst. Evol. Microbiol.">
        <title>Complete genome sequence of Corynebacterium casei LMG S-19264T (=DSM 44701T), isolated from a smear-ripened cheese.</title>
        <authorList>
            <consortium name="US DOE Joint Genome Institute (JGI-PGF)"/>
            <person name="Walter F."/>
            <person name="Albersmeier A."/>
            <person name="Kalinowski J."/>
            <person name="Ruckert C."/>
        </authorList>
    </citation>
    <scope>NUCLEOTIDE SEQUENCE</scope>
    <source>
        <strain evidence="3">JCM 15325</strain>
    </source>
</reference>
<dbReference type="PROSITE" id="PS51128">
    <property type="entry name" value="ZF_DKSA_2"/>
    <property type="match status" value="1"/>
</dbReference>
<keyword evidence="4" id="KW-1185">Reference proteome</keyword>
<dbReference type="InterPro" id="IPR037187">
    <property type="entry name" value="DnaK_N"/>
</dbReference>
<dbReference type="Gene3D" id="1.20.120.910">
    <property type="entry name" value="DksA, coiled-coil domain"/>
    <property type="match status" value="1"/>
</dbReference>
<dbReference type="AlphaFoldDB" id="A0A917S085"/>
<dbReference type="InterPro" id="IPR014240">
    <property type="entry name" value="YteA"/>
</dbReference>
<organism evidence="3 4">
    <name type="scientific">Sporolactobacillus putidus</name>
    <dbReference type="NCBI Taxonomy" id="492735"/>
    <lineage>
        <taxon>Bacteria</taxon>
        <taxon>Bacillati</taxon>
        <taxon>Bacillota</taxon>
        <taxon>Bacilli</taxon>
        <taxon>Bacillales</taxon>
        <taxon>Sporolactobacillaceae</taxon>
        <taxon>Sporolactobacillus</taxon>
    </lineage>
</organism>
<evidence type="ECO:0000256" key="1">
    <source>
        <dbReference type="PROSITE-ProRule" id="PRU00510"/>
    </source>
</evidence>
<dbReference type="EMBL" id="BMOK01000002">
    <property type="protein sequence ID" value="GGL44637.1"/>
    <property type="molecule type" value="Genomic_DNA"/>
</dbReference>
<evidence type="ECO:0000313" key="4">
    <source>
        <dbReference type="Proteomes" id="UP000654670"/>
    </source>
</evidence>
<feature type="region of interest" description="Disordered" evidence="2">
    <location>
        <begin position="114"/>
        <end position="133"/>
    </location>
</feature>
<name>A0A917S085_9BACL</name>
<dbReference type="PANTHER" id="PTHR33823:SF4">
    <property type="entry name" value="GENERAL STRESS PROTEIN 16O"/>
    <property type="match status" value="1"/>
</dbReference>
<evidence type="ECO:0008006" key="5">
    <source>
        <dbReference type="Google" id="ProtNLM"/>
    </source>
</evidence>
<proteinExistence type="predicted"/>
<protein>
    <recommendedName>
        <fullName evidence="5">DksA C4-type domain-containing protein</fullName>
    </recommendedName>
</protein>
<reference evidence="3" key="2">
    <citation type="submission" date="2020-09" db="EMBL/GenBank/DDBJ databases">
        <authorList>
            <person name="Sun Q."/>
            <person name="Ohkuma M."/>
        </authorList>
    </citation>
    <scope>NUCLEOTIDE SEQUENCE</scope>
    <source>
        <strain evidence="3">JCM 15325</strain>
    </source>
</reference>
<comment type="caution">
    <text evidence="3">The sequence shown here is derived from an EMBL/GenBank/DDBJ whole genome shotgun (WGS) entry which is preliminary data.</text>
</comment>
<evidence type="ECO:0000313" key="3">
    <source>
        <dbReference type="EMBL" id="GGL44637.1"/>
    </source>
</evidence>
<evidence type="ECO:0000256" key="2">
    <source>
        <dbReference type="SAM" id="MobiDB-lite"/>
    </source>
</evidence>
<dbReference type="NCBIfam" id="TIGR02890">
    <property type="entry name" value="bacill_yteA"/>
    <property type="match status" value="1"/>
</dbReference>
<gene>
    <name evidence="3" type="ORF">GCM10007968_05860</name>
</gene>
<dbReference type="Proteomes" id="UP000654670">
    <property type="component" value="Unassembled WGS sequence"/>
</dbReference>
<dbReference type="RefSeq" id="WP_229727441.1">
    <property type="nucleotide sequence ID" value="NZ_BMOK01000002.1"/>
</dbReference>
<feature type="zinc finger region" description="dksA C4-type" evidence="1">
    <location>
        <begin position="92"/>
        <end position="116"/>
    </location>
</feature>
<sequence length="226" mass="25646">MFGYQGIKKQLLKRKEMIEKKMKNDMETAKELGSVSDIASGELSAYDNHPAESATQLYEREKDLAFSKRLRDEWNDINDALEKMEKGTYGIDEKTGGKIPLARLKALPTARTAVENAPPKHSRKERPVEESVIADSGRTGFTADDHSGFDEQNAFDLVSRYNDQKMIYEDTPFSDDEEGIGFVEDVEAIAATGIEGYSGDEKVRFLRNQHYDHWMDGIDEIDPIER</sequence>
<accession>A0A917S085</accession>
<dbReference type="PANTHER" id="PTHR33823">
    <property type="entry name" value="RNA POLYMERASE-BINDING TRANSCRIPTION FACTOR DKSA-RELATED"/>
    <property type="match status" value="1"/>
</dbReference>
<dbReference type="SUPFAM" id="SSF109635">
    <property type="entry name" value="DnaK suppressor protein DksA, alpha-hairpin domain"/>
    <property type="match status" value="1"/>
</dbReference>